<organism evidence="1 2">
    <name type="scientific">Porites evermanni</name>
    <dbReference type="NCBI Taxonomy" id="104178"/>
    <lineage>
        <taxon>Eukaryota</taxon>
        <taxon>Metazoa</taxon>
        <taxon>Cnidaria</taxon>
        <taxon>Anthozoa</taxon>
        <taxon>Hexacorallia</taxon>
        <taxon>Scleractinia</taxon>
        <taxon>Fungiina</taxon>
        <taxon>Poritidae</taxon>
        <taxon>Porites</taxon>
    </lineage>
</organism>
<protein>
    <submittedName>
        <fullName evidence="1">Uncharacterized protein</fullName>
    </submittedName>
</protein>
<dbReference type="Proteomes" id="UP001159427">
    <property type="component" value="Unassembled WGS sequence"/>
</dbReference>
<sequence length="256" mass="29454">MENLLSECSQYLRKIADCLNLLRRDAEIARIHSSDRVNRIHRGSGGSAQNEAERTNAAIGDSLVDGSVLRWQYFKPFDSTTALEIGALSADEVKQKEKDWMEKNAWQVAQEYYKKIYSFIDIHFQIGEMFLQYQKRLVKFASGKLCDFCKSSGKPGFHYLPVDMTPTVERTVDDYLPRTQSKNAYQSGECSREVLDSISKFAQGFVVSEGCVKTYLEHLKLLGLKKEKRKKERLEKPTVKAKMTYKDYDWVSMLGL</sequence>
<dbReference type="EMBL" id="CALNXI010000043">
    <property type="protein sequence ID" value="CAH3016544.1"/>
    <property type="molecule type" value="Genomic_DNA"/>
</dbReference>
<accession>A0ABN8LLP3</accession>
<evidence type="ECO:0000313" key="2">
    <source>
        <dbReference type="Proteomes" id="UP001159427"/>
    </source>
</evidence>
<reference evidence="1 2" key="1">
    <citation type="submission" date="2022-05" db="EMBL/GenBank/DDBJ databases">
        <authorList>
            <consortium name="Genoscope - CEA"/>
            <person name="William W."/>
        </authorList>
    </citation>
    <scope>NUCLEOTIDE SEQUENCE [LARGE SCALE GENOMIC DNA]</scope>
</reference>
<gene>
    <name evidence="1" type="ORF">PEVE_00030437</name>
</gene>
<proteinExistence type="predicted"/>
<evidence type="ECO:0000313" key="1">
    <source>
        <dbReference type="EMBL" id="CAH3016544.1"/>
    </source>
</evidence>
<keyword evidence="2" id="KW-1185">Reference proteome</keyword>
<comment type="caution">
    <text evidence="1">The sequence shown here is derived from an EMBL/GenBank/DDBJ whole genome shotgun (WGS) entry which is preliminary data.</text>
</comment>
<name>A0ABN8LLP3_9CNID</name>